<keyword evidence="1" id="KW-0378">Hydrolase</keyword>
<dbReference type="Gene3D" id="3.60.40.10">
    <property type="entry name" value="PPM-type phosphatase domain"/>
    <property type="match status" value="1"/>
</dbReference>
<dbReference type="Pfam" id="PF07228">
    <property type="entry name" value="SpoIIE"/>
    <property type="match status" value="1"/>
</dbReference>
<dbReference type="InterPro" id="IPR052016">
    <property type="entry name" value="Bact_Sigma-Reg"/>
</dbReference>
<dbReference type="SMART" id="SM00331">
    <property type="entry name" value="PP2C_SIG"/>
    <property type="match status" value="1"/>
</dbReference>
<name>A0A1C4YPI0_9ACTN</name>
<dbReference type="PANTHER" id="PTHR43156">
    <property type="entry name" value="STAGE II SPORULATION PROTEIN E-RELATED"/>
    <property type="match status" value="1"/>
</dbReference>
<gene>
    <name evidence="3" type="ORF">GA0074696_3572</name>
</gene>
<proteinExistence type="predicted"/>
<dbReference type="InterPro" id="IPR001932">
    <property type="entry name" value="PPM-type_phosphatase-like_dom"/>
</dbReference>
<dbReference type="Proteomes" id="UP000198228">
    <property type="component" value="Chromosome I"/>
</dbReference>
<organism evidence="3 4">
    <name type="scientific">Micromonospora purpureochromogenes</name>
    <dbReference type="NCBI Taxonomy" id="47872"/>
    <lineage>
        <taxon>Bacteria</taxon>
        <taxon>Bacillati</taxon>
        <taxon>Actinomycetota</taxon>
        <taxon>Actinomycetes</taxon>
        <taxon>Micromonosporales</taxon>
        <taxon>Micromonosporaceae</taxon>
        <taxon>Micromonospora</taxon>
    </lineage>
</organism>
<evidence type="ECO:0000259" key="2">
    <source>
        <dbReference type="SMART" id="SM00331"/>
    </source>
</evidence>
<dbReference type="GO" id="GO:0016791">
    <property type="term" value="F:phosphatase activity"/>
    <property type="evidence" value="ECO:0007669"/>
    <property type="project" value="TreeGrafter"/>
</dbReference>
<dbReference type="EMBL" id="LT607410">
    <property type="protein sequence ID" value="SCF22606.1"/>
    <property type="molecule type" value="Genomic_DNA"/>
</dbReference>
<evidence type="ECO:0000313" key="4">
    <source>
        <dbReference type="Proteomes" id="UP000198228"/>
    </source>
</evidence>
<evidence type="ECO:0000313" key="3">
    <source>
        <dbReference type="EMBL" id="SCF22606.1"/>
    </source>
</evidence>
<accession>A0A1C4YPI0</accession>
<dbReference type="InterPro" id="IPR036457">
    <property type="entry name" value="PPM-type-like_dom_sf"/>
</dbReference>
<reference evidence="3 4" key="1">
    <citation type="submission" date="2016-06" db="EMBL/GenBank/DDBJ databases">
        <authorList>
            <person name="Kjaerup R.B."/>
            <person name="Dalgaard T.S."/>
            <person name="Juul-Madsen H.R."/>
        </authorList>
    </citation>
    <scope>NUCLEOTIDE SEQUENCE [LARGE SCALE GENOMIC DNA]</scope>
    <source>
        <strain evidence="3 4">DSM 43821</strain>
    </source>
</reference>
<evidence type="ECO:0000256" key="1">
    <source>
        <dbReference type="ARBA" id="ARBA00022801"/>
    </source>
</evidence>
<dbReference type="PANTHER" id="PTHR43156:SF2">
    <property type="entry name" value="STAGE II SPORULATION PROTEIN E"/>
    <property type="match status" value="1"/>
</dbReference>
<dbReference type="SUPFAM" id="SSF81606">
    <property type="entry name" value="PP2C-like"/>
    <property type="match status" value="1"/>
</dbReference>
<sequence length="392" mass="42858">MPDVPAAVSRALRAAPPDQLVEAADRVVRSRLAASRTDVFLADYRITGLWPVLDPDLPDAGFLACQGVAQRCFSSQQPVLDARDDGHCRVWVPLTAWGERLGVLLVELTGPADAQTVASIGEVADELAIALRAADRETDRYRRARRRERLSMAAEMQWDLLPGRSVRHHAFLLAGQLEPAYGVGGDHFDWSVDSDRLTVTVLNGTGTGMSAALLTTLTVNAMRNARRSGGGLVEQAELASDTIHYQHRGRRHVATLLLTVDTVTGRVRAVDAGSPHLLRVRGATVTPIELDRQLPLGMFAETRYDVQEFDLEPGDRLFVVSDGVYDAQPGGQEAYGERAMARSMRSTRLQPATEAVGTVMRELFAYHAEADLRDDAVVVCLDWVGVSDRGDR</sequence>
<dbReference type="AlphaFoldDB" id="A0A1C4YPI0"/>
<dbReference type="RefSeq" id="WP_088962132.1">
    <property type="nucleotide sequence ID" value="NZ_LT607410.1"/>
</dbReference>
<feature type="domain" description="PPM-type phosphatase" evidence="2">
    <location>
        <begin position="168"/>
        <end position="383"/>
    </location>
</feature>
<protein>
    <submittedName>
        <fullName evidence="3">Serine phosphatase RsbU, regulator of sigma subunit</fullName>
    </submittedName>
</protein>